<reference evidence="18 19" key="1">
    <citation type="submission" date="2018-03" db="EMBL/GenBank/DDBJ databases">
        <authorList>
            <person name="Keele B.F."/>
        </authorList>
    </citation>
    <scope>NUCLEOTIDE SEQUENCE [LARGE SCALE GENOMIC DNA]</scope>
    <source>
        <strain evidence="18 19">AU19729</strain>
    </source>
</reference>
<keyword evidence="11" id="KW-0067">ATP-binding</keyword>
<feature type="domain" description="HAMP" evidence="17">
    <location>
        <begin position="175"/>
        <end position="227"/>
    </location>
</feature>
<dbReference type="SUPFAM" id="SSF55874">
    <property type="entry name" value="ATPase domain of HSP90 chaperone/DNA topoisomerase II/histidine kinase"/>
    <property type="match status" value="1"/>
</dbReference>
<dbReference type="PROSITE" id="PS50885">
    <property type="entry name" value="HAMP"/>
    <property type="match status" value="1"/>
</dbReference>
<dbReference type="InterPro" id="IPR005467">
    <property type="entry name" value="His_kinase_dom"/>
</dbReference>
<dbReference type="AlphaFoldDB" id="A0A2S9MQJ9"/>
<dbReference type="SUPFAM" id="SSF47384">
    <property type="entry name" value="Homodimeric domain of signal transducing histidine kinase"/>
    <property type="match status" value="1"/>
</dbReference>
<dbReference type="EC" id="2.7.13.3" evidence="3"/>
<dbReference type="GO" id="GO:0000155">
    <property type="term" value="F:phosphorelay sensor kinase activity"/>
    <property type="evidence" value="ECO:0007669"/>
    <property type="project" value="InterPro"/>
</dbReference>
<sequence>MRRVFSTTLGQILLILACSSSATALLFIVLLSHHTPPAPPWPWQSAYRIASAVESLRAIPDAERTAVIATMQQPGLSLRLAQAASTCSMQTPDTRDLESVLKTELTDAVDISVRACAAEHSADAAIQVRVPLGSQTVEFQTVRNAVDPPRYSFPFYGALIFMCVGVAAMSAWAISRVIRPLRRLSEHADAFGRQMSVSPIAEEGPLEIRLAAHAFNLMQERITLSMQNRTRMLAAISHDLRTPLTRMRLQLEMEQSEYVRDKLIRNIELMQSMVTSALAFLSSGVDREEKEWLDLGALISTVCDEYEEAGSAVRYVGPEQIRFFCRPDAMRRALTNLIENALHFGSGVAVIASVDGQSVHIDVVDDGPGIPEDRLQDVIEPFVRIDPARGDRPGSVGLGLSIVREIIHAHGGTFTLVNRKPTGLIARIVLRSAQLEEAGRLTLGS</sequence>
<dbReference type="PANTHER" id="PTHR44936">
    <property type="entry name" value="SENSOR PROTEIN CREC"/>
    <property type="match status" value="1"/>
</dbReference>
<dbReference type="PROSITE" id="PS50109">
    <property type="entry name" value="HIS_KIN"/>
    <property type="match status" value="1"/>
</dbReference>
<dbReference type="RefSeq" id="WP_105797297.1">
    <property type="nucleotide sequence ID" value="NZ_JAHPLO010000008.1"/>
</dbReference>
<evidence type="ECO:0000259" key="16">
    <source>
        <dbReference type="PROSITE" id="PS50109"/>
    </source>
</evidence>
<dbReference type="Pfam" id="PF00672">
    <property type="entry name" value="HAMP"/>
    <property type="match status" value="1"/>
</dbReference>
<dbReference type="PANTHER" id="PTHR44936:SF5">
    <property type="entry name" value="SENSOR HISTIDINE KINASE ENVZ"/>
    <property type="match status" value="1"/>
</dbReference>
<evidence type="ECO:0000256" key="7">
    <source>
        <dbReference type="ARBA" id="ARBA00022679"/>
    </source>
</evidence>
<dbReference type="InterPro" id="IPR004358">
    <property type="entry name" value="Sig_transdc_His_kin-like_C"/>
</dbReference>
<dbReference type="InterPro" id="IPR036890">
    <property type="entry name" value="HATPase_C_sf"/>
</dbReference>
<feature type="transmembrane region" description="Helical" evidence="15">
    <location>
        <begin position="153"/>
        <end position="174"/>
    </location>
</feature>
<dbReference type="Proteomes" id="UP000238982">
    <property type="component" value="Unassembled WGS sequence"/>
</dbReference>
<keyword evidence="12 15" id="KW-1133">Transmembrane helix</keyword>
<keyword evidence="7" id="KW-0808">Transferase</keyword>
<comment type="caution">
    <text evidence="18">The sequence shown here is derived from an EMBL/GenBank/DDBJ whole genome shotgun (WGS) entry which is preliminary data.</text>
</comment>
<comment type="subcellular location">
    <subcellularLocation>
        <location evidence="2">Cell inner membrane</location>
        <topology evidence="2">Multi-pass membrane protein</topology>
    </subcellularLocation>
</comment>
<evidence type="ECO:0000256" key="13">
    <source>
        <dbReference type="ARBA" id="ARBA00023012"/>
    </source>
</evidence>
<keyword evidence="13" id="KW-0902">Two-component regulatory system</keyword>
<evidence type="ECO:0000313" key="18">
    <source>
        <dbReference type="EMBL" id="PRF60953.1"/>
    </source>
</evidence>
<dbReference type="CDD" id="cd06225">
    <property type="entry name" value="HAMP"/>
    <property type="match status" value="1"/>
</dbReference>
<keyword evidence="8 15" id="KW-0812">Transmembrane</keyword>
<organism evidence="18 19">
    <name type="scientific">Burkholderia multivorans</name>
    <dbReference type="NCBI Taxonomy" id="87883"/>
    <lineage>
        <taxon>Bacteria</taxon>
        <taxon>Pseudomonadati</taxon>
        <taxon>Pseudomonadota</taxon>
        <taxon>Betaproteobacteria</taxon>
        <taxon>Burkholderiales</taxon>
        <taxon>Burkholderiaceae</taxon>
        <taxon>Burkholderia</taxon>
        <taxon>Burkholderia cepacia complex</taxon>
    </lineage>
</organism>
<evidence type="ECO:0000256" key="3">
    <source>
        <dbReference type="ARBA" id="ARBA00012438"/>
    </source>
</evidence>
<evidence type="ECO:0000256" key="9">
    <source>
        <dbReference type="ARBA" id="ARBA00022741"/>
    </source>
</evidence>
<evidence type="ECO:0000256" key="10">
    <source>
        <dbReference type="ARBA" id="ARBA00022777"/>
    </source>
</evidence>
<dbReference type="InterPro" id="IPR003661">
    <property type="entry name" value="HisK_dim/P_dom"/>
</dbReference>
<dbReference type="GO" id="GO:0005524">
    <property type="term" value="F:ATP binding"/>
    <property type="evidence" value="ECO:0007669"/>
    <property type="project" value="UniProtKB-KW"/>
</dbReference>
<evidence type="ECO:0000256" key="4">
    <source>
        <dbReference type="ARBA" id="ARBA00022475"/>
    </source>
</evidence>
<keyword evidence="14 15" id="KW-0472">Membrane</keyword>
<dbReference type="GO" id="GO:0005886">
    <property type="term" value="C:plasma membrane"/>
    <property type="evidence" value="ECO:0007669"/>
    <property type="project" value="UniProtKB-SubCell"/>
</dbReference>
<dbReference type="Gene3D" id="1.10.287.130">
    <property type="match status" value="1"/>
</dbReference>
<protein>
    <recommendedName>
        <fullName evidence="3">histidine kinase</fullName>
        <ecNumber evidence="3">2.7.13.3</ecNumber>
    </recommendedName>
</protein>
<evidence type="ECO:0000256" key="12">
    <source>
        <dbReference type="ARBA" id="ARBA00022989"/>
    </source>
</evidence>
<accession>A0A2S9MQJ9</accession>
<dbReference type="EMBL" id="PVGH01000056">
    <property type="protein sequence ID" value="PRF60953.1"/>
    <property type="molecule type" value="Genomic_DNA"/>
</dbReference>
<evidence type="ECO:0000256" key="14">
    <source>
        <dbReference type="ARBA" id="ARBA00023136"/>
    </source>
</evidence>
<dbReference type="SMART" id="SM00304">
    <property type="entry name" value="HAMP"/>
    <property type="match status" value="1"/>
</dbReference>
<evidence type="ECO:0000256" key="5">
    <source>
        <dbReference type="ARBA" id="ARBA00022519"/>
    </source>
</evidence>
<keyword evidence="10 18" id="KW-0418">Kinase</keyword>
<evidence type="ECO:0000313" key="19">
    <source>
        <dbReference type="Proteomes" id="UP000238982"/>
    </source>
</evidence>
<evidence type="ECO:0000256" key="1">
    <source>
        <dbReference type="ARBA" id="ARBA00000085"/>
    </source>
</evidence>
<dbReference type="CDD" id="cd00082">
    <property type="entry name" value="HisKA"/>
    <property type="match status" value="1"/>
</dbReference>
<comment type="catalytic activity">
    <reaction evidence="1">
        <text>ATP + protein L-histidine = ADP + protein N-phospho-L-histidine.</text>
        <dbReference type="EC" id="2.7.13.3"/>
    </reaction>
</comment>
<keyword evidence="4" id="KW-1003">Cell membrane</keyword>
<name>A0A2S9MQJ9_9BURK</name>
<evidence type="ECO:0000256" key="2">
    <source>
        <dbReference type="ARBA" id="ARBA00004429"/>
    </source>
</evidence>
<dbReference type="Gene3D" id="3.30.565.10">
    <property type="entry name" value="Histidine kinase-like ATPase, C-terminal domain"/>
    <property type="match status" value="1"/>
</dbReference>
<dbReference type="PROSITE" id="PS51257">
    <property type="entry name" value="PROKAR_LIPOPROTEIN"/>
    <property type="match status" value="1"/>
</dbReference>
<dbReference type="SMART" id="SM00387">
    <property type="entry name" value="HATPase_c"/>
    <property type="match status" value="1"/>
</dbReference>
<evidence type="ECO:0000256" key="6">
    <source>
        <dbReference type="ARBA" id="ARBA00022553"/>
    </source>
</evidence>
<feature type="transmembrane region" description="Helical" evidence="15">
    <location>
        <begin position="12"/>
        <end position="33"/>
    </location>
</feature>
<proteinExistence type="predicted"/>
<gene>
    <name evidence="18" type="ORF">C6Q15_13680</name>
</gene>
<dbReference type="PRINTS" id="PR00344">
    <property type="entry name" value="BCTRLSENSOR"/>
</dbReference>
<evidence type="ECO:0000256" key="8">
    <source>
        <dbReference type="ARBA" id="ARBA00022692"/>
    </source>
</evidence>
<keyword evidence="6" id="KW-0597">Phosphoprotein</keyword>
<keyword evidence="9" id="KW-0547">Nucleotide-binding</keyword>
<dbReference type="InterPro" id="IPR003660">
    <property type="entry name" value="HAMP_dom"/>
</dbReference>
<dbReference type="InterPro" id="IPR050980">
    <property type="entry name" value="2C_sensor_his_kinase"/>
</dbReference>
<feature type="domain" description="Histidine kinase" evidence="16">
    <location>
        <begin position="235"/>
        <end position="434"/>
    </location>
</feature>
<keyword evidence="5" id="KW-0997">Cell inner membrane</keyword>
<dbReference type="SMART" id="SM00388">
    <property type="entry name" value="HisKA"/>
    <property type="match status" value="1"/>
</dbReference>
<dbReference type="CDD" id="cd00075">
    <property type="entry name" value="HATPase"/>
    <property type="match status" value="1"/>
</dbReference>
<dbReference type="Pfam" id="PF00512">
    <property type="entry name" value="HisKA"/>
    <property type="match status" value="1"/>
</dbReference>
<dbReference type="InterPro" id="IPR003594">
    <property type="entry name" value="HATPase_dom"/>
</dbReference>
<dbReference type="Pfam" id="PF02518">
    <property type="entry name" value="HATPase_c"/>
    <property type="match status" value="1"/>
</dbReference>
<evidence type="ECO:0000259" key="17">
    <source>
        <dbReference type="PROSITE" id="PS50885"/>
    </source>
</evidence>
<dbReference type="InterPro" id="IPR036097">
    <property type="entry name" value="HisK_dim/P_sf"/>
</dbReference>
<evidence type="ECO:0000256" key="15">
    <source>
        <dbReference type="SAM" id="Phobius"/>
    </source>
</evidence>
<evidence type="ECO:0000256" key="11">
    <source>
        <dbReference type="ARBA" id="ARBA00022840"/>
    </source>
</evidence>